<dbReference type="AlphaFoldDB" id="A0A8J2SC04"/>
<feature type="binding site" evidence="4">
    <location>
        <position position="252"/>
    </location>
    <ligand>
        <name>pyridoxal 5'-phosphate</name>
        <dbReference type="ChEBI" id="CHEBI:597326"/>
    </ligand>
</feature>
<dbReference type="EC" id="3.7.1.3" evidence="4 5"/>
<feature type="binding site" evidence="4">
    <location>
        <begin position="173"/>
        <end position="176"/>
    </location>
    <ligand>
        <name>pyridoxal 5'-phosphate</name>
        <dbReference type="ChEBI" id="CHEBI:597326"/>
    </ligand>
</feature>
<dbReference type="UniPathway" id="UPA00334">
    <property type="reaction ID" value="UER00455"/>
</dbReference>
<dbReference type="PANTHER" id="PTHR14084">
    <property type="entry name" value="KYNURENINASE"/>
    <property type="match status" value="1"/>
</dbReference>
<feature type="binding site" evidence="4">
    <location>
        <position position="333"/>
    </location>
    <ligand>
        <name>pyridoxal 5'-phosphate</name>
        <dbReference type="ChEBI" id="CHEBI:597326"/>
    </ligand>
</feature>
<dbReference type="InterPro" id="IPR010111">
    <property type="entry name" value="Kynureninase"/>
</dbReference>
<comment type="function">
    <text evidence="4 5">Catalyzes the cleavage of L-kynurenine (L-Kyn) and L-3-hydroxykynurenine (L-3OHKyn) into anthranilic acid (AA) and 3-hydroxyanthranilic acid (3-OHAA), respectively.</text>
</comment>
<dbReference type="InterPro" id="IPR015422">
    <property type="entry name" value="PyrdxlP-dep_Trfase_small"/>
</dbReference>
<dbReference type="GO" id="GO:0005737">
    <property type="term" value="C:cytoplasm"/>
    <property type="evidence" value="ECO:0007669"/>
    <property type="project" value="UniProtKB-SubCell"/>
</dbReference>
<feature type="binding site" evidence="4">
    <location>
        <position position="145"/>
    </location>
    <ligand>
        <name>pyridoxal 5'-phosphate</name>
        <dbReference type="ChEBI" id="CHEBI:597326"/>
    </ligand>
</feature>
<comment type="pathway">
    <text evidence="4 5">Amino-acid degradation; L-kynurenine degradation; L-alanine and anthranilate from L-kynurenine: step 1/1.</text>
</comment>
<dbReference type="GO" id="GO:0030429">
    <property type="term" value="F:kynureninase activity"/>
    <property type="evidence" value="ECO:0007669"/>
    <property type="project" value="UniProtKB-UniRule"/>
</dbReference>
<dbReference type="Gene3D" id="3.40.640.10">
    <property type="entry name" value="Type I PLP-dependent aspartate aminotransferase-like (Major domain)"/>
    <property type="match status" value="1"/>
</dbReference>
<name>A0A8J2SC04_9STRA</name>
<dbReference type="EMBL" id="CAKKNE010000002">
    <property type="protein sequence ID" value="CAH0369968.1"/>
    <property type="molecule type" value="Genomic_DNA"/>
</dbReference>
<accession>A0A8J2SC04</accession>
<dbReference type="UniPathway" id="UPA00253">
    <property type="reaction ID" value="UER00329"/>
</dbReference>
<dbReference type="OrthoDB" id="5978656at2759"/>
<evidence type="ECO:0000256" key="3">
    <source>
        <dbReference type="ARBA" id="ARBA00022898"/>
    </source>
</evidence>
<reference evidence="6" key="1">
    <citation type="submission" date="2021-11" db="EMBL/GenBank/DDBJ databases">
        <authorList>
            <consortium name="Genoscope - CEA"/>
            <person name="William W."/>
        </authorList>
    </citation>
    <scope>NUCLEOTIDE SEQUENCE</scope>
</reference>
<keyword evidence="2 4" id="KW-0378">Hydrolase</keyword>
<comment type="cofactor">
    <cofactor evidence="4 5">
        <name>pyridoxal 5'-phosphate</name>
        <dbReference type="ChEBI" id="CHEBI:597326"/>
    </cofactor>
</comment>
<dbReference type="HAMAP" id="MF_01970">
    <property type="entry name" value="Kynureninase"/>
    <property type="match status" value="1"/>
</dbReference>
<evidence type="ECO:0000256" key="1">
    <source>
        <dbReference type="ARBA" id="ARBA00022642"/>
    </source>
</evidence>
<comment type="subcellular location">
    <subcellularLocation>
        <location evidence="4 5">Cytoplasm</location>
    </subcellularLocation>
</comment>
<dbReference type="SUPFAM" id="SSF53383">
    <property type="entry name" value="PLP-dependent transferases"/>
    <property type="match status" value="1"/>
</dbReference>
<evidence type="ECO:0000313" key="6">
    <source>
        <dbReference type="EMBL" id="CAH0369968.1"/>
    </source>
</evidence>
<proteinExistence type="inferred from homology"/>
<feature type="binding site" evidence="4">
    <location>
        <position position="249"/>
    </location>
    <ligand>
        <name>pyridoxal 5'-phosphate</name>
        <dbReference type="ChEBI" id="CHEBI:597326"/>
    </ligand>
</feature>
<sequence length="478" mass="52271">MAAFADDDDAAAIDAILNQAPSSKIPELLDEASKRGLDVRSEELAAALDEADPLREYRQQFCFPPPNHGRDAIYLCGHSLGLQPKKTKQAVLDDLQRWATYGVEGHFDQDEAPSTRWWTIEDCAEEEASRLVGAQRSEVVLMNSLTVNLHLLLSAFYRPEGTRRKILIEAHAFPSDEYAVQSCVSSRGGSEEDIIRVEGGTDELVEAINATDGLCVVLIGAVQYYSGEWFDARKLAEATHAQGALLGLDCAHAAGNVPLQLHDDGVDFACWCSYKYLNSGPGAIAGAFVHAKHDTRSLPGVLRGWWGHERSTRFEMNQEPVYRAGAAGLQLSNPPTLPMVALREAYRLHDAASIDALRAKSLKLTAYLELLIALEHPSLEIVTPRDPSRRGAQLSIKFNDGTVEGVFGRLQKAHIFADLRRPDVLRVAPAPLYNCFGDVRAFVEALTQAVHEEELGGELEFGGEAAAAQAEGLEEAFI</sequence>
<gene>
    <name evidence="4" type="primary">KYNU</name>
    <name evidence="6" type="ORF">PECAL_2P31150</name>
</gene>
<evidence type="ECO:0000256" key="5">
    <source>
        <dbReference type="PIRNR" id="PIRNR038800"/>
    </source>
</evidence>
<comment type="catalytic activity">
    <reaction evidence="4 5">
        <text>L-kynurenine + H2O = anthranilate + L-alanine + H(+)</text>
        <dbReference type="Rhea" id="RHEA:16813"/>
        <dbReference type="ChEBI" id="CHEBI:15377"/>
        <dbReference type="ChEBI" id="CHEBI:15378"/>
        <dbReference type="ChEBI" id="CHEBI:16567"/>
        <dbReference type="ChEBI" id="CHEBI:57959"/>
        <dbReference type="ChEBI" id="CHEBI:57972"/>
        <dbReference type="EC" id="3.7.1.3"/>
    </reaction>
</comment>
<evidence type="ECO:0000256" key="2">
    <source>
        <dbReference type="ARBA" id="ARBA00022801"/>
    </source>
</evidence>
<feature type="modified residue" description="N6-(pyridoxal phosphate)lysine" evidence="4">
    <location>
        <position position="275"/>
    </location>
</feature>
<keyword evidence="7" id="KW-1185">Reference proteome</keyword>
<protein>
    <recommendedName>
        <fullName evidence="4 5">Kynureninase</fullName>
        <ecNumber evidence="4 5">3.7.1.3</ecNumber>
    </recommendedName>
    <alternativeName>
        <fullName evidence="4">L-kynurenine hydrolase</fullName>
    </alternativeName>
</protein>
<keyword evidence="4 5" id="KW-0963">Cytoplasm</keyword>
<comment type="caution">
    <text evidence="4">Lacks conserved residue(s) required for the propagation of feature annotation.</text>
</comment>
<dbReference type="GO" id="GO:0030170">
    <property type="term" value="F:pyridoxal phosphate binding"/>
    <property type="evidence" value="ECO:0007669"/>
    <property type="project" value="UniProtKB-UniRule"/>
</dbReference>
<dbReference type="GO" id="GO:0019441">
    <property type="term" value="P:L-tryptophan catabolic process to kynurenine"/>
    <property type="evidence" value="ECO:0007669"/>
    <property type="project" value="TreeGrafter"/>
</dbReference>
<keyword evidence="1 4" id="KW-0662">Pyridine nucleotide biosynthesis</keyword>
<evidence type="ECO:0000256" key="4">
    <source>
        <dbReference type="HAMAP-Rule" id="MF_03017"/>
    </source>
</evidence>
<dbReference type="GO" id="GO:0034354">
    <property type="term" value="P:'de novo' NAD+ biosynthetic process from L-tryptophan"/>
    <property type="evidence" value="ECO:0007669"/>
    <property type="project" value="UniProtKB-UniRule"/>
</dbReference>
<dbReference type="GO" id="GO:0043420">
    <property type="term" value="P:anthranilate metabolic process"/>
    <property type="evidence" value="ECO:0007669"/>
    <property type="project" value="UniProtKB-UniRule"/>
</dbReference>
<dbReference type="InterPro" id="IPR015424">
    <property type="entry name" value="PyrdxlP-dep_Trfase"/>
</dbReference>
<dbReference type="Pfam" id="PF22580">
    <property type="entry name" value="KYNU_C"/>
    <property type="match status" value="1"/>
</dbReference>
<evidence type="ECO:0000313" key="7">
    <source>
        <dbReference type="Proteomes" id="UP000789595"/>
    </source>
</evidence>
<dbReference type="PIRSF" id="PIRSF038800">
    <property type="entry name" value="KYNU"/>
    <property type="match status" value="1"/>
</dbReference>
<keyword evidence="3 4" id="KW-0663">Pyridoxal phosphate</keyword>
<dbReference type="PANTHER" id="PTHR14084:SF0">
    <property type="entry name" value="KYNURENINASE"/>
    <property type="match status" value="1"/>
</dbReference>
<comment type="similarity">
    <text evidence="4 5">Belongs to the kynureninase family.</text>
</comment>
<dbReference type="NCBIfam" id="TIGR01814">
    <property type="entry name" value="kynureninase"/>
    <property type="match status" value="1"/>
</dbReference>
<dbReference type="GO" id="GO:0019805">
    <property type="term" value="P:quinolinate biosynthetic process"/>
    <property type="evidence" value="ECO:0007669"/>
    <property type="project" value="UniProtKB-UniRule"/>
</dbReference>
<comment type="catalytic activity">
    <reaction evidence="5">
        <text>3-hydroxy-L-kynurenine + H2O = 3-hydroxyanthranilate + L-alanine + H(+)</text>
        <dbReference type="Rhea" id="RHEA:25143"/>
        <dbReference type="ChEBI" id="CHEBI:15377"/>
        <dbReference type="ChEBI" id="CHEBI:15378"/>
        <dbReference type="ChEBI" id="CHEBI:36559"/>
        <dbReference type="ChEBI" id="CHEBI:57972"/>
        <dbReference type="ChEBI" id="CHEBI:58125"/>
        <dbReference type="EC" id="3.7.1.3"/>
    </reaction>
</comment>
<organism evidence="6 7">
    <name type="scientific">Pelagomonas calceolata</name>
    <dbReference type="NCBI Taxonomy" id="35677"/>
    <lineage>
        <taxon>Eukaryota</taxon>
        <taxon>Sar</taxon>
        <taxon>Stramenopiles</taxon>
        <taxon>Ochrophyta</taxon>
        <taxon>Pelagophyceae</taxon>
        <taxon>Pelagomonadales</taxon>
        <taxon>Pelagomonadaceae</taxon>
        <taxon>Pelagomonas</taxon>
    </lineage>
</organism>
<feature type="binding site" evidence="4">
    <location>
        <position position="274"/>
    </location>
    <ligand>
        <name>pyridoxal 5'-phosphate</name>
        <dbReference type="ChEBI" id="CHEBI:597326"/>
    </ligand>
</feature>
<dbReference type="Proteomes" id="UP000789595">
    <property type="component" value="Unassembled WGS sequence"/>
</dbReference>
<comment type="subunit">
    <text evidence="4 5">Homodimer.</text>
</comment>
<feature type="binding site" evidence="4">
    <location>
        <position position="305"/>
    </location>
    <ligand>
        <name>pyridoxal 5'-phosphate</name>
        <dbReference type="ChEBI" id="CHEBI:597326"/>
    </ligand>
</feature>
<dbReference type="GO" id="GO:0097053">
    <property type="term" value="P:L-kynurenine catabolic process"/>
    <property type="evidence" value="ECO:0007669"/>
    <property type="project" value="UniProtKB-UniRule"/>
</dbReference>
<comment type="pathway">
    <text evidence="4 5">Cofactor biosynthesis; NAD(+) biosynthesis; quinolinate from L-kynurenine: step 2/3.</text>
</comment>
<feature type="binding site" evidence="4">
    <location>
        <position position="146"/>
    </location>
    <ligand>
        <name>pyridoxal 5'-phosphate</name>
        <dbReference type="ChEBI" id="CHEBI:597326"/>
    </ligand>
</feature>
<dbReference type="InterPro" id="IPR015421">
    <property type="entry name" value="PyrdxlP-dep_Trfase_major"/>
</dbReference>
<dbReference type="Gene3D" id="3.90.1150.10">
    <property type="entry name" value="Aspartate Aminotransferase, domain 1"/>
    <property type="match status" value="1"/>
</dbReference>
<comment type="caution">
    <text evidence="6">The sequence shown here is derived from an EMBL/GenBank/DDBJ whole genome shotgun (WGS) entry which is preliminary data.</text>
</comment>